<comment type="caution">
    <text evidence="2">The sequence shown here is derived from an EMBL/GenBank/DDBJ whole genome shotgun (WGS) entry which is preliminary data.</text>
</comment>
<dbReference type="Proteomes" id="UP001295684">
    <property type="component" value="Unassembled WGS sequence"/>
</dbReference>
<dbReference type="EMBL" id="CAMPGE010024761">
    <property type="protein sequence ID" value="CAI2382576.1"/>
    <property type="molecule type" value="Genomic_DNA"/>
</dbReference>
<dbReference type="AlphaFoldDB" id="A0AAD1Y1H0"/>
<evidence type="ECO:0000313" key="2">
    <source>
        <dbReference type="EMBL" id="CAI2382576.1"/>
    </source>
</evidence>
<feature type="region of interest" description="Disordered" evidence="1">
    <location>
        <begin position="37"/>
        <end position="74"/>
    </location>
</feature>
<organism evidence="2 3">
    <name type="scientific">Euplotes crassus</name>
    <dbReference type="NCBI Taxonomy" id="5936"/>
    <lineage>
        <taxon>Eukaryota</taxon>
        <taxon>Sar</taxon>
        <taxon>Alveolata</taxon>
        <taxon>Ciliophora</taxon>
        <taxon>Intramacronucleata</taxon>
        <taxon>Spirotrichea</taxon>
        <taxon>Hypotrichia</taxon>
        <taxon>Euplotida</taxon>
        <taxon>Euplotidae</taxon>
        <taxon>Moneuplotes</taxon>
    </lineage>
</organism>
<name>A0AAD1Y1H0_EUPCR</name>
<feature type="compositionally biased region" description="Basic and acidic residues" evidence="1">
    <location>
        <begin position="46"/>
        <end position="59"/>
    </location>
</feature>
<protein>
    <submittedName>
        <fullName evidence="2">Uncharacterized protein</fullName>
    </submittedName>
</protein>
<gene>
    <name evidence="2" type="ORF">ECRASSUSDP1_LOCUS24054</name>
</gene>
<proteinExistence type="predicted"/>
<accession>A0AAD1Y1H0</accession>
<reference evidence="2" key="1">
    <citation type="submission" date="2023-07" db="EMBL/GenBank/DDBJ databases">
        <authorList>
            <consortium name="AG Swart"/>
            <person name="Singh M."/>
            <person name="Singh A."/>
            <person name="Seah K."/>
            <person name="Emmerich C."/>
        </authorList>
    </citation>
    <scope>NUCLEOTIDE SEQUENCE</scope>
    <source>
        <strain evidence="2">DP1</strain>
    </source>
</reference>
<evidence type="ECO:0000313" key="3">
    <source>
        <dbReference type="Proteomes" id="UP001295684"/>
    </source>
</evidence>
<sequence>MSKKQADPLILSERELEACFDLGVNPSDLLTQPLSCPKPFMKHQKREGTKKPSHFDRFNSRISKGSDGNNKRILRKPSIKGHSKLVKKATFILTKVSESPKKIEKKKKFQLQAGKGGCPMNNFV</sequence>
<evidence type="ECO:0000256" key="1">
    <source>
        <dbReference type="SAM" id="MobiDB-lite"/>
    </source>
</evidence>
<keyword evidence="3" id="KW-1185">Reference proteome</keyword>